<dbReference type="EMBL" id="JAVYJV010000006">
    <property type="protein sequence ID" value="KAK4369471.1"/>
    <property type="molecule type" value="Genomic_DNA"/>
</dbReference>
<sequence length="76" mass="8740">MAEIDKEKVITATVQIEQEGLPKTIVRRLVKYKLSQSSTDTDISLLRDFLSISLLAFSLQFFLNFDKFAQNDEKGR</sequence>
<evidence type="ECO:0000313" key="1">
    <source>
        <dbReference type="EMBL" id="KAK4369471.1"/>
    </source>
</evidence>
<dbReference type="AlphaFoldDB" id="A0AAE1SIN7"/>
<proteinExistence type="predicted"/>
<dbReference type="Proteomes" id="UP001291623">
    <property type="component" value="Unassembled WGS sequence"/>
</dbReference>
<organism evidence="1 2">
    <name type="scientific">Anisodus tanguticus</name>
    <dbReference type="NCBI Taxonomy" id="243964"/>
    <lineage>
        <taxon>Eukaryota</taxon>
        <taxon>Viridiplantae</taxon>
        <taxon>Streptophyta</taxon>
        <taxon>Embryophyta</taxon>
        <taxon>Tracheophyta</taxon>
        <taxon>Spermatophyta</taxon>
        <taxon>Magnoliopsida</taxon>
        <taxon>eudicotyledons</taxon>
        <taxon>Gunneridae</taxon>
        <taxon>Pentapetalae</taxon>
        <taxon>asterids</taxon>
        <taxon>lamiids</taxon>
        <taxon>Solanales</taxon>
        <taxon>Solanaceae</taxon>
        <taxon>Solanoideae</taxon>
        <taxon>Hyoscyameae</taxon>
        <taxon>Anisodus</taxon>
    </lineage>
</organism>
<accession>A0AAE1SIN7</accession>
<comment type="caution">
    <text evidence="1">The sequence shown here is derived from an EMBL/GenBank/DDBJ whole genome shotgun (WGS) entry which is preliminary data.</text>
</comment>
<keyword evidence="2" id="KW-1185">Reference proteome</keyword>
<gene>
    <name evidence="1" type="ORF">RND71_013263</name>
</gene>
<protein>
    <submittedName>
        <fullName evidence="1">Uncharacterized protein</fullName>
    </submittedName>
</protein>
<name>A0AAE1SIN7_9SOLA</name>
<evidence type="ECO:0000313" key="2">
    <source>
        <dbReference type="Proteomes" id="UP001291623"/>
    </source>
</evidence>
<reference evidence="1" key="1">
    <citation type="submission" date="2023-12" db="EMBL/GenBank/DDBJ databases">
        <title>Genome assembly of Anisodus tanguticus.</title>
        <authorList>
            <person name="Wang Y.-J."/>
        </authorList>
    </citation>
    <scope>NUCLEOTIDE SEQUENCE</scope>
    <source>
        <strain evidence="1">KB-2021</strain>
        <tissue evidence="1">Leaf</tissue>
    </source>
</reference>